<evidence type="ECO:0000256" key="5">
    <source>
        <dbReference type="ARBA" id="ARBA00023251"/>
    </source>
</evidence>
<organism evidence="8 9">
    <name type="scientific">Streptomyces yaanensis</name>
    <dbReference type="NCBI Taxonomy" id="1142239"/>
    <lineage>
        <taxon>Bacteria</taxon>
        <taxon>Bacillati</taxon>
        <taxon>Actinomycetota</taxon>
        <taxon>Actinomycetes</taxon>
        <taxon>Kitasatosporales</taxon>
        <taxon>Streptomycetaceae</taxon>
        <taxon>Streptomyces</taxon>
    </lineage>
</organism>
<dbReference type="EMBL" id="JBHRWR010000033">
    <property type="protein sequence ID" value="MFC3577460.1"/>
    <property type="molecule type" value="Genomic_DNA"/>
</dbReference>
<dbReference type="PANTHER" id="PTHR42718">
    <property type="entry name" value="MAJOR FACILITATOR SUPERFAMILY MULTIDRUG TRANSPORTER MFSC"/>
    <property type="match status" value="1"/>
</dbReference>
<dbReference type="InterPro" id="IPR020846">
    <property type="entry name" value="MFS_dom"/>
</dbReference>
<feature type="transmembrane region" description="Helical" evidence="6">
    <location>
        <begin position="209"/>
        <end position="228"/>
    </location>
</feature>
<dbReference type="Pfam" id="PF07690">
    <property type="entry name" value="MFS_1"/>
    <property type="match status" value="1"/>
</dbReference>
<comment type="caution">
    <text evidence="8">The sequence shown here is derived from an EMBL/GenBank/DDBJ whole genome shotgun (WGS) entry which is preliminary data.</text>
</comment>
<keyword evidence="3 6" id="KW-1133">Transmembrane helix</keyword>
<evidence type="ECO:0000256" key="1">
    <source>
        <dbReference type="ARBA" id="ARBA00004651"/>
    </source>
</evidence>
<comment type="subcellular location">
    <subcellularLocation>
        <location evidence="1">Cell membrane</location>
        <topology evidence="1">Multi-pass membrane protein</topology>
    </subcellularLocation>
</comment>
<feature type="transmembrane region" description="Helical" evidence="6">
    <location>
        <begin position="324"/>
        <end position="343"/>
    </location>
</feature>
<evidence type="ECO:0000256" key="6">
    <source>
        <dbReference type="SAM" id="Phobius"/>
    </source>
</evidence>
<keyword evidence="5" id="KW-0046">Antibiotic resistance</keyword>
<evidence type="ECO:0000313" key="9">
    <source>
        <dbReference type="Proteomes" id="UP001595701"/>
    </source>
</evidence>
<gene>
    <name evidence="8" type="ORF">ACFOZ0_30165</name>
</gene>
<feature type="transmembrane region" description="Helical" evidence="6">
    <location>
        <begin position="415"/>
        <end position="433"/>
    </location>
</feature>
<keyword evidence="4 6" id="KW-0472">Membrane</keyword>
<dbReference type="SUPFAM" id="SSF103473">
    <property type="entry name" value="MFS general substrate transporter"/>
    <property type="match status" value="2"/>
</dbReference>
<feature type="transmembrane region" description="Helical" evidence="6">
    <location>
        <begin position="25"/>
        <end position="43"/>
    </location>
</feature>
<dbReference type="RefSeq" id="WP_310773407.1">
    <property type="nucleotide sequence ID" value="NZ_JBHRWR010000033.1"/>
</dbReference>
<evidence type="ECO:0000256" key="3">
    <source>
        <dbReference type="ARBA" id="ARBA00022989"/>
    </source>
</evidence>
<sequence length="484" mass="50571">MSHTTPPAASRELVEKPERVLRRPLLITLALIWPAQLLAVVGSLSGNAQPQIAQHFHTTNIEWFTQTFVLVSIAAVPFAMRCGEIFGKRRVMLILATAGITGDAITVLAPNYPIMLVGRSIAGLYGPVVALVMASVRDLFPPKRVAAAYGTITGSIGVAHILSPLLAGQLLDRYGWQSALWALTISTALAAACVALVPETPRTATTAKFDWLGGLLLGGGVGVIVWGVGKGDAWGWSDLRTLGCIGGGLLALVLFILVELRAEHPVVNVRMFKRRSVAAVLAGPSLVQGVFFVSPVVLTFLALYPAIPHASDGLGWTMTHTAVVGIPAGVITTAAGVAAGLLLRRVGVRALWFSSAAVLATGFVLAGLFHGSAGEIIGTGTLIGVGGGMMVAAVGSMIVSVVTAEEQAAANGLGALLYQATGVITYQILFVVLDRHSTVMRGTAFYLDEGYRNAYFVLAVLVGIGMLLALAMPRIERPDQALSG</sequence>
<feature type="transmembrane region" description="Helical" evidence="6">
    <location>
        <begin position="240"/>
        <end position="258"/>
    </location>
</feature>
<feature type="transmembrane region" description="Helical" evidence="6">
    <location>
        <begin position="92"/>
        <end position="110"/>
    </location>
</feature>
<feature type="transmembrane region" description="Helical" evidence="6">
    <location>
        <begin position="146"/>
        <end position="167"/>
    </location>
</feature>
<evidence type="ECO:0000259" key="7">
    <source>
        <dbReference type="PROSITE" id="PS50850"/>
    </source>
</evidence>
<evidence type="ECO:0000313" key="8">
    <source>
        <dbReference type="EMBL" id="MFC3577460.1"/>
    </source>
</evidence>
<feature type="transmembrane region" description="Helical" evidence="6">
    <location>
        <begin position="453"/>
        <end position="472"/>
    </location>
</feature>
<feature type="transmembrane region" description="Helical" evidence="6">
    <location>
        <begin position="350"/>
        <end position="370"/>
    </location>
</feature>
<keyword evidence="2 6" id="KW-0812">Transmembrane</keyword>
<dbReference type="PROSITE" id="PS50850">
    <property type="entry name" value="MFS"/>
    <property type="match status" value="1"/>
</dbReference>
<feature type="transmembrane region" description="Helical" evidence="6">
    <location>
        <begin position="63"/>
        <end position="80"/>
    </location>
</feature>
<dbReference type="InterPro" id="IPR036259">
    <property type="entry name" value="MFS_trans_sf"/>
</dbReference>
<feature type="transmembrane region" description="Helical" evidence="6">
    <location>
        <begin position="376"/>
        <end position="403"/>
    </location>
</feature>
<proteinExistence type="predicted"/>
<feature type="transmembrane region" description="Helical" evidence="6">
    <location>
        <begin position="179"/>
        <end position="197"/>
    </location>
</feature>
<reference evidence="9" key="1">
    <citation type="journal article" date="2019" name="Int. J. Syst. Evol. Microbiol.">
        <title>The Global Catalogue of Microorganisms (GCM) 10K type strain sequencing project: providing services to taxonomists for standard genome sequencing and annotation.</title>
        <authorList>
            <consortium name="The Broad Institute Genomics Platform"/>
            <consortium name="The Broad Institute Genome Sequencing Center for Infectious Disease"/>
            <person name="Wu L."/>
            <person name="Ma J."/>
        </authorList>
    </citation>
    <scope>NUCLEOTIDE SEQUENCE [LARGE SCALE GENOMIC DNA]</scope>
    <source>
        <strain evidence="9">CGMCC 4.7035</strain>
    </source>
</reference>
<name>A0ABV7SKL6_9ACTN</name>
<feature type="transmembrane region" description="Helical" evidence="6">
    <location>
        <begin position="279"/>
        <end position="304"/>
    </location>
</feature>
<keyword evidence="9" id="KW-1185">Reference proteome</keyword>
<evidence type="ECO:0000256" key="2">
    <source>
        <dbReference type="ARBA" id="ARBA00022692"/>
    </source>
</evidence>
<feature type="transmembrane region" description="Helical" evidence="6">
    <location>
        <begin position="116"/>
        <end position="134"/>
    </location>
</feature>
<dbReference type="InterPro" id="IPR011701">
    <property type="entry name" value="MFS"/>
</dbReference>
<feature type="domain" description="Major facilitator superfamily (MFS) profile" evidence="7">
    <location>
        <begin position="23"/>
        <end position="477"/>
    </location>
</feature>
<dbReference type="Proteomes" id="UP001595701">
    <property type="component" value="Unassembled WGS sequence"/>
</dbReference>
<evidence type="ECO:0000256" key="4">
    <source>
        <dbReference type="ARBA" id="ARBA00023136"/>
    </source>
</evidence>
<accession>A0ABV7SKL6</accession>
<dbReference type="Gene3D" id="1.20.1250.20">
    <property type="entry name" value="MFS general substrate transporter like domains"/>
    <property type="match status" value="2"/>
</dbReference>
<dbReference type="PANTHER" id="PTHR42718:SF35">
    <property type="entry name" value="BLL0718 PROTEIN"/>
    <property type="match status" value="1"/>
</dbReference>
<protein>
    <submittedName>
        <fullName evidence="8">MFS transporter</fullName>
    </submittedName>
</protein>